<dbReference type="EMBL" id="CAADFE010000078">
    <property type="protein sequence ID" value="VFJ75502.1"/>
    <property type="molecule type" value="Genomic_DNA"/>
</dbReference>
<dbReference type="AlphaFoldDB" id="A0A450TZU1"/>
<evidence type="ECO:0000313" key="1">
    <source>
        <dbReference type="EMBL" id="VFJ75502.1"/>
    </source>
</evidence>
<reference evidence="1" key="1">
    <citation type="submission" date="2019-02" db="EMBL/GenBank/DDBJ databases">
        <authorList>
            <person name="Gruber-Vodicka R. H."/>
            <person name="Seah K. B. B."/>
        </authorList>
    </citation>
    <scope>NUCLEOTIDE SEQUENCE</scope>
    <source>
        <strain evidence="1">BECK_BZ131</strain>
    </source>
</reference>
<protein>
    <submittedName>
        <fullName evidence="1">Uncharacterized protein</fullName>
    </submittedName>
</protein>
<sequence>MSFGGEAMEQETYLCLDTGHIYWHSDYADNEEEPLPDDIDDTEKYAAIPHKNDLDLGKQLVSRFIEEHMPEDYETVRMIFPVEGRMPASLMRRFFSGMRKTISRSAAKPRHRGRWWGPIMLCGGLGR</sequence>
<name>A0A450TZU1_9GAMM</name>
<gene>
    <name evidence="1" type="ORF">BECKFW1821C_GA0114237_107816</name>
</gene>
<proteinExistence type="predicted"/>
<organism evidence="1">
    <name type="scientific">Candidatus Kentrum sp. FW</name>
    <dbReference type="NCBI Taxonomy" id="2126338"/>
    <lineage>
        <taxon>Bacteria</taxon>
        <taxon>Pseudomonadati</taxon>
        <taxon>Pseudomonadota</taxon>
        <taxon>Gammaproteobacteria</taxon>
        <taxon>Candidatus Kentrum</taxon>
    </lineage>
</organism>
<accession>A0A450TZU1</accession>